<sequence>MATICQKKEALPCILSLGFPPFSTCILKNFDIYSALTSTGESDSLEKSLKYHFIIDKLLTEMLPS</sequence>
<evidence type="ECO:0000313" key="2">
    <source>
        <dbReference type="Proteomes" id="UP001159405"/>
    </source>
</evidence>
<organism evidence="1 2">
    <name type="scientific">Porites lobata</name>
    <dbReference type="NCBI Taxonomy" id="104759"/>
    <lineage>
        <taxon>Eukaryota</taxon>
        <taxon>Metazoa</taxon>
        <taxon>Cnidaria</taxon>
        <taxon>Anthozoa</taxon>
        <taxon>Hexacorallia</taxon>
        <taxon>Scleractinia</taxon>
        <taxon>Fungiina</taxon>
        <taxon>Poritidae</taxon>
        <taxon>Porites</taxon>
    </lineage>
</organism>
<dbReference type="Proteomes" id="UP001159405">
    <property type="component" value="Unassembled WGS sequence"/>
</dbReference>
<accession>A0ABN8RP85</accession>
<evidence type="ECO:0000313" key="1">
    <source>
        <dbReference type="EMBL" id="CAH3180778.1"/>
    </source>
</evidence>
<keyword evidence="2" id="KW-1185">Reference proteome</keyword>
<comment type="caution">
    <text evidence="1">The sequence shown here is derived from an EMBL/GenBank/DDBJ whole genome shotgun (WGS) entry which is preliminary data.</text>
</comment>
<name>A0ABN8RP85_9CNID</name>
<reference evidence="1 2" key="1">
    <citation type="submission" date="2022-05" db="EMBL/GenBank/DDBJ databases">
        <authorList>
            <consortium name="Genoscope - CEA"/>
            <person name="William W."/>
        </authorList>
    </citation>
    <scope>NUCLEOTIDE SEQUENCE [LARGE SCALE GENOMIC DNA]</scope>
</reference>
<feature type="non-terminal residue" evidence="1">
    <location>
        <position position="65"/>
    </location>
</feature>
<protein>
    <submittedName>
        <fullName evidence="1">Uncharacterized protein</fullName>
    </submittedName>
</protein>
<dbReference type="EMBL" id="CALNXK010000283">
    <property type="protein sequence ID" value="CAH3180778.1"/>
    <property type="molecule type" value="Genomic_DNA"/>
</dbReference>
<proteinExistence type="predicted"/>
<gene>
    <name evidence="1" type="ORF">PLOB_00023910</name>
</gene>